<dbReference type="InParanoid" id="A0A286URJ5"/>
<accession>A0A286URJ5</accession>
<evidence type="ECO:0000313" key="2">
    <source>
        <dbReference type="EMBL" id="PAV22201.1"/>
    </source>
</evidence>
<sequence length="75" mass="8554">MLRASAEASKKSDKIGSSKLVQLGPQSPPVNRRLMGWVNEESSKTWRAVQRQIKRLKSAVQKLLKTGHLKDYFPY</sequence>
<evidence type="ECO:0000313" key="3">
    <source>
        <dbReference type="Proteomes" id="UP000217199"/>
    </source>
</evidence>
<dbReference type="AlphaFoldDB" id="A0A286URJ5"/>
<comment type="caution">
    <text evidence="2">The sequence shown here is derived from an EMBL/GenBank/DDBJ whole genome shotgun (WGS) entry which is preliminary data.</text>
</comment>
<keyword evidence="3" id="KW-1185">Reference proteome</keyword>
<protein>
    <submittedName>
        <fullName evidence="2">Uncharacterized protein</fullName>
    </submittedName>
</protein>
<dbReference type="Proteomes" id="UP000217199">
    <property type="component" value="Unassembled WGS sequence"/>
</dbReference>
<evidence type="ECO:0000256" key="1">
    <source>
        <dbReference type="SAM" id="MobiDB-lite"/>
    </source>
</evidence>
<name>A0A286URJ5_9AGAM</name>
<proteinExistence type="predicted"/>
<dbReference type="EMBL" id="NBII01000002">
    <property type="protein sequence ID" value="PAV22201.1"/>
    <property type="molecule type" value="Genomic_DNA"/>
</dbReference>
<gene>
    <name evidence="2" type="ORF">PNOK_0215800</name>
</gene>
<organism evidence="2 3">
    <name type="scientific">Pyrrhoderma noxium</name>
    <dbReference type="NCBI Taxonomy" id="2282107"/>
    <lineage>
        <taxon>Eukaryota</taxon>
        <taxon>Fungi</taxon>
        <taxon>Dikarya</taxon>
        <taxon>Basidiomycota</taxon>
        <taxon>Agaricomycotina</taxon>
        <taxon>Agaricomycetes</taxon>
        <taxon>Hymenochaetales</taxon>
        <taxon>Hymenochaetaceae</taxon>
        <taxon>Pyrrhoderma</taxon>
    </lineage>
</organism>
<reference evidence="2 3" key="1">
    <citation type="journal article" date="2017" name="Mol. Ecol.">
        <title>Comparative and population genomic landscape of Phellinus noxius: A hypervariable fungus causing root rot in trees.</title>
        <authorList>
            <person name="Chung C.L."/>
            <person name="Lee T.J."/>
            <person name="Akiba M."/>
            <person name="Lee H.H."/>
            <person name="Kuo T.H."/>
            <person name="Liu D."/>
            <person name="Ke H.M."/>
            <person name="Yokoi T."/>
            <person name="Roa M.B."/>
            <person name="Lu M.J."/>
            <person name="Chang Y.Y."/>
            <person name="Ann P.J."/>
            <person name="Tsai J.N."/>
            <person name="Chen C.Y."/>
            <person name="Tzean S.S."/>
            <person name="Ota Y."/>
            <person name="Hattori T."/>
            <person name="Sahashi N."/>
            <person name="Liou R.F."/>
            <person name="Kikuchi T."/>
            <person name="Tsai I.J."/>
        </authorList>
    </citation>
    <scope>NUCLEOTIDE SEQUENCE [LARGE SCALE GENOMIC DNA]</scope>
    <source>
        <strain evidence="2 3">FFPRI411160</strain>
    </source>
</reference>
<feature type="region of interest" description="Disordered" evidence="1">
    <location>
        <begin position="1"/>
        <end position="28"/>
    </location>
</feature>